<organism evidence="2 3">
    <name type="scientific">Ditylenchus destructor</name>
    <dbReference type="NCBI Taxonomy" id="166010"/>
    <lineage>
        <taxon>Eukaryota</taxon>
        <taxon>Metazoa</taxon>
        <taxon>Ecdysozoa</taxon>
        <taxon>Nematoda</taxon>
        <taxon>Chromadorea</taxon>
        <taxon>Rhabditida</taxon>
        <taxon>Tylenchina</taxon>
        <taxon>Tylenchomorpha</taxon>
        <taxon>Sphaerularioidea</taxon>
        <taxon>Anguinidae</taxon>
        <taxon>Anguininae</taxon>
        <taxon>Ditylenchus</taxon>
    </lineage>
</organism>
<accession>A0AAD4N0S9</accession>
<dbReference type="SUPFAM" id="SSF55729">
    <property type="entry name" value="Acyl-CoA N-acyltransferases (Nat)"/>
    <property type="match status" value="1"/>
</dbReference>
<gene>
    <name evidence="2" type="ORF">DdX_12305</name>
</gene>
<dbReference type="CDD" id="cd04301">
    <property type="entry name" value="NAT_SF"/>
    <property type="match status" value="1"/>
</dbReference>
<comment type="caution">
    <text evidence="2">The sequence shown here is derived from an EMBL/GenBank/DDBJ whole genome shotgun (WGS) entry which is preliminary data.</text>
</comment>
<reference evidence="2" key="1">
    <citation type="submission" date="2022-01" db="EMBL/GenBank/DDBJ databases">
        <title>Genome Sequence Resource for Two Populations of Ditylenchus destructor, the Migratory Endoparasitic Phytonematode.</title>
        <authorList>
            <person name="Zhang H."/>
            <person name="Lin R."/>
            <person name="Xie B."/>
        </authorList>
    </citation>
    <scope>NUCLEOTIDE SEQUENCE</scope>
    <source>
        <strain evidence="2">BazhouSP</strain>
    </source>
</reference>
<dbReference type="Gene3D" id="3.40.630.30">
    <property type="match status" value="1"/>
</dbReference>
<dbReference type="PANTHER" id="PTHR47408">
    <property type="entry name" value="PROTEIN CBG01304-RELATED"/>
    <property type="match status" value="1"/>
</dbReference>
<dbReference type="Proteomes" id="UP001201812">
    <property type="component" value="Unassembled WGS sequence"/>
</dbReference>
<dbReference type="AlphaFoldDB" id="A0AAD4N0S9"/>
<sequence length="147" mass="16217">MAESKSLAKFEFMINPEDSAWQQLTAMTHKFQGWTAGKQDYYCWLKGVGAENVQFVAVYEKETMTLVAGTIGITYPSINGSPHMSSIGHYFVHPDYRGIGLGLAMFDRLVKSKEFAGKNQVLASEARIQNVDNSAFDLCDSLGHGAV</sequence>
<dbReference type="InterPro" id="IPR016181">
    <property type="entry name" value="Acyl_CoA_acyltransferase"/>
</dbReference>
<protein>
    <submittedName>
        <fullName evidence="2">Acetyltransferase, GNAT family</fullName>
    </submittedName>
</protein>
<evidence type="ECO:0000313" key="2">
    <source>
        <dbReference type="EMBL" id="KAI1707749.1"/>
    </source>
</evidence>
<proteinExistence type="predicted"/>
<evidence type="ECO:0000313" key="3">
    <source>
        <dbReference type="Proteomes" id="UP001201812"/>
    </source>
</evidence>
<feature type="domain" description="DUF1248" evidence="1">
    <location>
        <begin position="10"/>
        <end position="126"/>
    </location>
</feature>
<dbReference type="Pfam" id="PF06852">
    <property type="entry name" value="DUF1248"/>
    <property type="match status" value="1"/>
</dbReference>
<dbReference type="InterPro" id="IPR009658">
    <property type="entry name" value="DUF1248"/>
</dbReference>
<evidence type="ECO:0000259" key="1">
    <source>
        <dbReference type="Pfam" id="PF06852"/>
    </source>
</evidence>
<dbReference type="EMBL" id="JAKKPZ010000039">
    <property type="protein sequence ID" value="KAI1707749.1"/>
    <property type="molecule type" value="Genomic_DNA"/>
</dbReference>
<name>A0AAD4N0S9_9BILA</name>
<keyword evidence="3" id="KW-1185">Reference proteome</keyword>